<dbReference type="Gene3D" id="2.40.30.10">
    <property type="entry name" value="Translation factors"/>
    <property type="match status" value="1"/>
</dbReference>
<feature type="binding site" evidence="14">
    <location>
        <position position="128"/>
    </location>
    <ligand>
        <name>ATP</name>
        <dbReference type="ChEBI" id="CHEBI:30616"/>
    </ligand>
</feature>
<dbReference type="FunFam" id="2.40.30.10:FF:000023">
    <property type="entry name" value="tRNA-specific 2-thiouridylase MnmA"/>
    <property type="match status" value="1"/>
</dbReference>
<dbReference type="GO" id="GO:0000049">
    <property type="term" value="F:tRNA binding"/>
    <property type="evidence" value="ECO:0007669"/>
    <property type="project" value="UniProtKB-KW"/>
</dbReference>
<evidence type="ECO:0000256" key="5">
    <source>
        <dbReference type="ARBA" id="ARBA00022490"/>
    </source>
</evidence>
<name>A0A1B2H8P1_BUCDN</name>
<dbReference type="InterPro" id="IPR004506">
    <property type="entry name" value="MnmA-like"/>
</dbReference>
<dbReference type="PANTHER" id="PTHR11933:SF5">
    <property type="entry name" value="MITOCHONDRIAL TRNA-SPECIFIC 2-THIOURIDYLASE 1"/>
    <property type="match status" value="1"/>
</dbReference>
<dbReference type="GO" id="GO:0002143">
    <property type="term" value="P:tRNA wobble position uridine thiolation"/>
    <property type="evidence" value="ECO:0007669"/>
    <property type="project" value="TreeGrafter"/>
</dbReference>
<evidence type="ECO:0000256" key="1">
    <source>
        <dbReference type="ARBA" id="ARBA00004496"/>
    </source>
</evidence>
<sequence>MKINKNKKVIIAMSGGVDSSVSAWILKKQNYEVEGLFMKNWEEDDNAKHCTSEQDLLDAENVCKMLNIHLHKMNFSTEFWENVFQRFLNEYKSGITPNPDIFCNKEIKFNLFLKYSIQNLQADYIATGHYARIKKISGQYYLLKGIDLDKDQTYFLYTLHNYQLKQILFPIGALKKRQVRDIARKLNLTVAEKKDSTGICFIGPKNLRNFLNPYISEKKGDIITTNSEIVGQHYGACYYTLGQRKGLGIGGIKGRYNIPWYVVDKNVKKNILIVAQGAYNKHLMSTGLIAKNITWINHEQFTFPLSCTVKTRYRQNNISCKIDYVNNLYIKVVFDSPVNAVTPGQSVVFYLSEICIGGGIINSRIPLF</sequence>
<feature type="region of interest" description="Interaction with tRNA" evidence="14">
    <location>
        <begin position="312"/>
        <end position="313"/>
    </location>
</feature>
<feature type="region of interest" description="Interaction with target base in tRNA" evidence="14">
    <location>
        <begin position="98"/>
        <end position="100"/>
    </location>
</feature>
<dbReference type="InterPro" id="IPR014729">
    <property type="entry name" value="Rossmann-like_a/b/a_fold"/>
</dbReference>
<feature type="active site" description="Cysteine persulfide intermediate" evidence="14">
    <location>
        <position position="200"/>
    </location>
</feature>
<evidence type="ECO:0000256" key="11">
    <source>
        <dbReference type="ARBA" id="ARBA00022884"/>
    </source>
</evidence>
<comment type="subunit">
    <text evidence="14">Interacts with TusE.</text>
</comment>
<comment type="subcellular location">
    <subcellularLocation>
        <location evidence="1 14">Cytoplasm</location>
    </subcellularLocation>
</comment>
<keyword evidence="8 14" id="KW-0819">tRNA processing</keyword>
<dbReference type="HAMAP" id="MF_00144">
    <property type="entry name" value="tRNA_thiouridyl_MnmA"/>
    <property type="match status" value="1"/>
</dbReference>
<evidence type="ECO:0000313" key="18">
    <source>
        <dbReference type="Proteomes" id="UP000093070"/>
    </source>
</evidence>
<dbReference type="Proteomes" id="UP000093070">
    <property type="component" value="Chromosome"/>
</dbReference>
<dbReference type="EMBL" id="CP013259">
    <property type="protein sequence ID" value="ANZ22478.1"/>
    <property type="molecule type" value="Genomic_DNA"/>
</dbReference>
<dbReference type="Pfam" id="PF03054">
    <property type="entry name" value="tRNA_Me_trans"/>
    <property type="match status" value="1"/>
</dbReference>
<dbReference type="EC" id="2.8.1.13" evidence="3 14"/>
<evidence type="ECO:0000259" key="15">
    <source>
        <dbReference type="Pfam" id="PF20258"/>
    </source>
</evidence>
<dbReference type="GO" id="GO:0005524">
    <property type="term" value="F:ATP binding"/>
    <property type="evidence" value="ECO:0007669"/>
    <property type="project" value="UniProtKB-KW"/>
</dbReference>
<dbReference type="NCBIfam" id="TIGR00420">
    <property type="entry name" value="trmU"/>
    <property type="match status" value="1"/>
</dbReference>
<evidence type="ECO:0000256" key="14">
    <source>
        <dbReference type="HAMAP-Rule" id="MF_00144"/>
    </source>
</evidence>
<dbReference type="PANTHER" id="PTHR11933">
    <property type="entry name" value="TRNA 5-METHYLAMINOMETHYL-2-THIOURIDYLATE -METHYLTRANSFERASE"/>
    <property type="match status" value="1"/>
</dbReference>
<feature type="binding site" evidence="14">
    <location>
        <begin position="12"/>
        <end position="19"/>
    </location>
    <ligand>
        <name>ATP</name>
        <dbReference type="ChEBI" id="CHEBI:30616"/>
    </ligand>
</feature>
<keyword evidence="12 14" id="KW-1015">Disulfide bond</keyword>
<evidence type="ECO:0000256" key="13">
    <source>
        <dbReference type="ARBA" id="ARBA00051542"/>
    </source>
</evidence>
<evidence type="ECO:0000256" key="2">
    <source>
        <dbReference type="ARBA" id="ARBA00006191"/>
    </source>
</evidence>
<feature type="binding site" evidence="14">
    <location>
        <position position="38"/>
    </location>
    <ligand>
        <name>ATP</name>
        <dbReference type="ChEBI" id="CHEBI:30616"/>
    </ligand>
</feature>
<feature type="domain" description="tRNA-specific 2-thiouridylase MnmA-like central" evidence="16">
    <location>
        <begin position="208"/>
        <end position="276"/>
    </location>
</feature>
<dbReference type="InterPro" id="IPR046885">
    <property type="entry name" value="MnmA-like_C"/>
</dbReference>
<dbReference type="GO" id="GO:0103016">
    <property type="term" value="F:tRNA-uridine 2-sulfurtransferase activity"/>
    <property type="evidence" value="ECO:0007669"/>
    <property type="project" value="UniProtKB-EC"/>
</dbReference>
<keyword evidence="11 14" id="KW-0694">RNA-binding</keyword>
<proteinExistence type="inferred from homology"/>
<dbReference type="Pfam" id="PF20259">
    <property type="entry name" value="tRNA_Me_trans_M"/>
    <property type="match status" value="1"/>
</dbReference>
<dbReference type="STRING" id="118101.ATN01_01305"/>
<dbReference type="AlphaFoldDB" id="A0A1B2H8P1"/>
<evidence type="ECO:0000256" key="10">
    <source>
        <dbReference type="ARBA" id="ARBA00022840"/>
    </source>
</evidence>
<feature type="site" description="Interaction with tRNA" evidence="14">
    <location>
        <position position="345"/>
    </location>
</feature>
<dbReference type="Gene3D" id="3.40.50.620">
    <property type="entry name" value="HUPs"/>
    <property type="match status" value="1"/>
</dbReference>
<reference evidence="17 18" key="1">
    <citation type="submission" date="2015-11" db="EMBL/GenBank/DDBJ databases">
        <title>The complete genome of Buchnera aphidicola from Diuraphis noxia biotype SAM.</title>
        <authorList>
            <person name="Burger N.F.V."/>
            <person name="Oberholster A.-M."/>
        </authorList>
    </citation>
    <scope>NUCLEOTIDE SEQUENCE [LARGE SCALE GENOMIC DNA]</scope>
    <source>
        <strain evidence="17">SAM</strain>
    </source>
</reference>
<protein>
    <recommendedName>
        <fullName evidence="4 14">tRNA-specific 2-thiouridylase MnmA</fullName>
        <ecNumber evidence="3 14">2.8.1.13</ecNumber>
    </recommendedName>
</protein>
<accession>A0A1B2H8P1</accession>
<evidence type="ECO:0000313" key="17">
    <source>
        <dbReference type="EMBL" id="ANZ22478.1"/>
    </source>
</evidence>
<dbReference type="InterPro" id="IPR046884">
    <property type="entry name" value="MnmA-like_central"/>
</dbReference>
<feature type="region of interest" description="Interaction with tRNA" evidence="14">
    <location>
        <begin position="150"/>
        <end position="152"/>
    </location>
</feature>
<keyword evidence="7 14" id="KW-0808">Transferase</keyword>
<evidence type="ECO:0000256" key="12">
    <source>
        <dbReference type="ARBA" id="ARBA00023157"/>
    </source>
</evidence>
<evidence type="ECO:0000256" key="7">
    <source>
        <dbReference type="ARBA" id="ARBA00022679"/>
    </source>
</evidence>
<dbReference type="NCBIfam" id="NF001138">
    <property type="entry name" value="PRK00143.1"/>
    <property type="match status" value="1"/>
</dbReference>
<feature type="site" description="Interaction with tRNA" evidence="14">
    <location>
        <position position="129"/>
    </location>
</feature>
<dbReference type="FunFam" id="2.30.30.280:FF:000001">
    <property type="entry name" value="tRNA-specific 2-thiouridylase MnmA"/>
    <property type="match status" value="1"/>
</dbReference>
<gene>
    <name evidence="14 17" type="primary">mnmA</name>
    <name evidence="17" type="ORF">ATN01_01305</name>
</gene>
<dbReference type="Pfam" id="PF20258">
    <property type="entry name" value="tRNA_Me_trans_C"/>
    <property type="match status" value="1"/>
</dbReference>
<feature type="disulfide bond" description="Alternate" evidence="14">
    <location>
        <begin position="103"/>
        <end position="200"/>
    </location>
</feature>
<evidence type="ECO:0000256" key="8">
    <source>
        <dbReference type="ARBA" id="ARBA00022694"/>
    </source>
</evidence>
<evidence type="ECO:0000256" key="3">
    <source>
        <dbReference type="ARBA" id="ARBA00011949"/>
    </source>
</evidence>
<dbReference type="InterPro" id="IPR023382">
    <property type="entry name" value="MnmA-like_central_sf"/>
</dbReference>
<keyword evidence="6 14" id="KW-0820">tRNA-binding</keyword>
<evidence type="ECO:0000259" key="16">
    <source>
        <dbReference type="Pfam" id="PF20259"/>
    </source>
</evidence>
<keyword evidence="10 14" id="KW-0067">ATP-binding</keyword>
<dbReference type="CDD" id="cd01998">
    <property type="entry name" value="MnmA_TRMU-like"/>
    <property type="match status" value="1"/>
</dbReference>
<feature type="active site" description="Nucleophile" evidence="14">
    <location>
        <position position="103"/>
    </location>
</feature>
<dbReference type="FunFam" id="3.40.50.620:FF:000004">
    <property type="entry name" value="tRNA-specific 2-thiouridylase MnmA"/>
    <property type="match status" value="1"/>
</dbReference>
<comment type="catalytic activity">
    <reaction evidence="13 14">
        <text>S-sulfanyl-L-cysteinyl-[protein] + uridine(34) in tRNA + AH2 + ATP = 2-thiouridine(34) in tRNA + L-cysteinyl-[protein] + A + AMP + diphosphate + H(+)</text>
        <dbReference type="Rhea" id="RHEA:47032"/>
        <dbReference type="Rhea" id="RHEA-COMP:10131"/>
        <dbReference type="Rhea" id="RHEA-COMP:11726"/>
        <dbReference type="Rhea" id="RHEA-COMP:11727"/>
        <dbReference type="Rhea" id="RHEA-COMP:11728"/>
        <dbReference type="ChEBI" id="CHEBI:13193"/>
        <dbReference type="ChEBI" id="CHEBI:15378"/>
        <dbReference type="ChEBI" id="CHEBI:17499"/>
        <dbReference type="ChEBI" id="CHEBI:29950"/>
        <dbReference type="ChEBI" id="CHEBI:30616"/>
        <dbReference type="ChEBI" id="CHEBI:33019"/>
        <dbReference type="ChEBI" id="CHEBI:61963"/>
        <dbReference type="ChEBI" id="CHEBI:65315"/>
        <dbReference type="ChEBI" id="CHEBI:87170"/>
        <dbReference type="ChEBI" id="CHEBI:456215"/>
        <dbReference type="EC" id="2.8.1.13"/>
    </reaction>
</comment>
<feature type="domain" description="tRNA-specific 2-thiouridylase MnmA-like C-terminal" evidence="15">
    <location>
        <begin position="286"/>
        <end position="361"/>
    </location>
</feature>
<comment type="similarity">
    <text evidence="2 14">Belongs to the MnmA/TRMU family.</text>
</comment>
<dbReference type="PATRIC" id="fig|118101.4.peg.258"/>
<dbReference type="GO" id="GO:0005737">
    <property type="term" value="C:cytoplasm"/>
    <property type="evidence" value="ECO:0007669"/>
    <property type="project" value="UniProtKB-SubCell"/>
</dbReference>
<dbReference type="Gene3D" id="2.30.30.280">
    <property type="entry name" value="Adenine nucleotide alpha hydrolases-like domains"/>
    <property type="match status" value="1"/>
</dbReference>
<dbReference type="RefSeq" id="WP_075433299.1">
    <property type="nucleotide sequence ID" value="NZ_CP013259.1"/>
</dbReference>
<evidence type="ECO:0000256" key="6">
    <source>
        <dbReference type="ARBA" id="ARBA00022555"/>
    </source>
</evidence>
<keyword evidence="9 14" id="KW-0547">Nucleotide-binding</keyword>
<dbReference type="SUPFAM" id="SSF52402">
    <property type="entry name" value="Adenine nucleotide alpha hydrolases-like"/>
    <property type="match status" value="1"/>
</dbReference>
<evidence type="ECO:0000256" key="4">
    <source>
        <dbReference type="ARBA" id="ARBA00013805"/>
    </source>
</evidence>
<comment type="function">
    <text evidence="14">Catalyzes the 2-thiolation of uridine at the wobble position (U34) of tRNA(Lys), tRNA(Glu) and tRNA(Gln), leading to the formation of s(2)U34, the first step of tRNA-mnm(5)s(2)U34 synthesis. Sulfur is provided by IscS, via a sulfur-relay system. Binds ATP and its substrate tRNAs.</text>
</comment>
<keyword evidence="5 14" id="KW-0963">Cytoplasm</keyword>
<dbReference type="OrthoDB" id="9800696at2"/>
<evidence type="ECO:0000256" key="9">
    <source>
        <dbReference type="ARBA" id="ARBA00022741"/>
    </source>
</evidence>
<organism evidence="17 18">
    <name type="scientific">Buchnera aphidicola subsp. Diuraphis noxia</name>
    <dbReference type="NCBI Taxonomy" id="118101"/>
    <lineage>
        <taxon>Bacteria</taxon>
        <taxon>Pseudomonadati</taxon>
        <taxon>Pseudomonadota</taxon>
        <taxon>Gammaproteobacteria</taxon>
        <taxon>Enterobacterales</taxon>
        <taxon>Erwiniaceae</taxon>
        <taxon>Buchnera</taxon>
    </lineage>
</organism>